<organism evidence="1 2">
    <name type="scientific">Legionella israelensis</name>
    <dbReference type="NCBI Taxonomy" id="454"/>
    <lineage>
        <taxon>Bacteria</taxon>
        <taxon>Pseudomonadati</taxon>
        <taxon>Pseudomonadota</taxon>
        <taxon>Gammaproteobacteria</taxon>
        <taxon>Legionellales</taxon>
        <taxon>Legionellaceae</taxon>
        <taxon>Legionella</taxon>
    </lineage>
</organism>
<dbReference type="EMBL" id="LNYH01000125">
    <property type="protein sequence ID" value="KTD18505.1"/>
    <property type="molecule type" value="Genomic_DNA"/>
</dbReference>
<dbReference type="AlphaFoldDB" id="A0A0W0VFS7"/>
<dbReference type="RefSeq" id="WP_058502443.1">
    <property type="nucleotide sequence ID" value="NZ_CAAAJA010000089.1"/>
</dbReference>
<dbReference type="Pfam" id="PF08843">
    <property type="entry name" value="AbiEii"/>
    <property type="match status" value="1"/>
</dbReference>
<comment type="caution">
    <text evidence="1">The sequence shown here is derived from an EMBL/GenBank/DDBJ whole genome shotgun (WGS) entry which is preliminary data.</text>
</comment>
<protein>
    <recommendedName>
        <fullName evidence="3">Nucleotidyl transferase AbiEii/AbiGii toxin family protein</fullName>
    </recommendedName>
</protein>
<dbReference type="OrthoDB" id="9780929at2"/>
<dbReference type="Proteomes" id="UP000054761">
    <property type="component" value="Unassembled WGS sequence"/>
</dbReference>
<dbReference type="InterPro" id="IPR014942">
    <property type="entry name" value="AbiEii"/>
</dbReference>
<evidence type="ECO:0008006" key="3">
    <source>
        <dbReference type="Google" id="ProtNLM"/>
    </source>
</evidence>
<keyword evidence="2" id="KW-1185">Reference proteome</keyword>
<reference evidence="1 2" key="1">
    <citation type="submission" date="2015-11" db="EMBL/GenBank/DDBJ databases">
        <title>Genomic analysis of 38 Legionella species identifies large and diverse effector repertoires.</title>
        <authorList>
            <person name="Burstein D."/>
            <person name="Amaro F."/>
            <person name="Zusman T."/>
            <person name="Lifshitz Z."/>
            <person name="Cohen O."/>
            <person name="Gilbert J.A."/>
            <person name="Pupko T."/>
            <person name="Shuman H.A."/>
            <person name="Segal G."/>
        </authorList>
    </citation>
    <scope>NUCLEOTIDE SEQUENCE [LARGE SCALE GENOMIC DNA]</scope>
    <source>
        <strain evidence="1 2">Bercovier 4</strain>
    </source>
</reference>
<accession>A0A0W0VFS7</accession>
<evidence type="ECO:0000313" key="2">
    <source>
        <dbReference type="Proteomes" id="UP000054761"/>
    </source>
</evidence>
<gene>
    <name evidence="1" type="ORF">Lisr_2134</name>
</gene>
<proteinExistence type="predicted"/>
<dbReference type="STRING" id="454.Lisr_2134"/>
<evidence type="ECO:0000313" key="1">
    <source>
        <dbReference type="EMBL" id="KTD18505.1"/>
    </source>
</evidence>
<sequence>MPGELNEHQIRQTAIILGLSPDFIRKDYFVTKAIGLLSDISNDYFELVFQGGTSLSKGYGVISRLSEDVDFRVISKPSCLNLGQSAKRRELRLFRHSLVELLVNAGFDVQAQDVKVFYEGRYMSIRASFYGAQGIVYLKPHIAIDCFLGELELKPEIKNISSMIKVTLGDAECDHRYFPVPCVALNETAAEKWVALSRRIVDANRTPRDSDKHLIRHLYDLYQLHQQNCLSDDYYLVLERVLEKEQEMFGTGDFDGMRTKVTSALYHLRADKKWEEHWQFFLEQMVYQSEKPSFEQAIIAVEELNCR</sequence>
<dbReference type="Gene3D" id="3.10.450.620">
    <property type="entry name" value="JHP933, nucleotidyltransferase-like core domain"/>
    <property type="match status" value="1"/>
</dbReference>
<dbReference type="PATRIC" id="fig|454.4.peg.2330"/>
<name>A0A0W0VFS7_9GAMM</name>